<sequence>MNPADLCFSTATALAAALRRREVSAREVVTAHLDRIDEVNPSVNAIVTLVADRALEQAAEADDRLVSGAEVGPLHGLPVAHKDLHDTAGIRTTYGSPVFADHVPARDHLVVERLKQAGAVTLGKTNVPELGMGSHTVNPVFGATRNPYDLSRSAGGSSGGAGAALACGMQPLADGSDTGGSLRNPASFNNVVGLRPSPGRVPSWPDRAPWGQLSVKGPMARTVQDVALLLSVLAGPDPRSPLALETPGSVFAGRLDGDVRGWRVAWSPDLGGSVPVDPEVRDVVRDAVEVFGALGCEVEEACPDLSGADEAFLVQRAWQMELGYGPLLDEHRHRMAPDVVWNIEEGRKLTGPDLGRAQLLQAAVFHRVRDFFTAYDVLLLPVSQVAPFDVRLPYPASVDGTAMETYLDWMRSAYLITMTGCPALSVPAGFTPAGLPVGLQVVGPHRGDAAVLRAGYAFEQATRVGERRPAVAAVEGSGAVEGGRS</sequence>
<dbReference type="InterPro" id="IPR000120">
    <property type="entry name" value="Amidase"/>
</dbReference>
<evidence type="ECO:0000313" key="3">
    <source>
        <dbReference type="Proteomes" id="UP000037432"/>
    </source>
</evidence>
<dbReference type="OrthoDB" id="182039at2"/>
<dbReference type="RefSeq" id="WP_048580472.1">
    <property type="nucleotide sequence ID" value="NZ_LFNT01000006.1"/>
</dbReference>
<organism evidence="2 3">
    <name type="scientific">Streptomyces viridochromogenes</name>
    <dbReference type="NCBI Taxonomy" id="1938"/>
    <lineage>
        <taxon>Bacteria</taxon>
        <taxon>Bacillati</taxon>
        <taxon>Actinomycetota</taxon>
        <taxon>Actinomycetes</taxon>
        <taxon>Kitasatosporales</taxon>
        <taxon>Streptomycetaceae</taxon>
        <taxon>Streptomyces</taxon>
    </lineage>
</organism>
<dbReference type="PATRIC" id="fig|1938.3.peg.6027"/>
<dbReference type="Proteomes" id="UP000037432">
    <property type="component" value="Unassembled WGS sequence"/>
</dbReference>
<dbReference type="EMBL" id="LFNT01000006">
    <property type="protein sequence ID" value="KMS75781.1"/>
    <property type="molecule type" value="Genomic_DNA"/>
</dbReference>
<protein>
    <submittedName>
        <fullName evidence="2">Amidase</fullName>
    </submittedName>
</protein>
<dbReference type="PANTHER" id="PTHR11895:SF76">
    <property type="entry name" value="INDOLEACETAMIDE HYDROLASE"/>
    <property type="match status" value="1"/>
</dbReference>
<dbReference type="Pfam" id="PF01425">
    <property type="entry name" value="Amidase"/>
    <property type="match status" value="1"/>
</dbReference>
<reference evidence="2 3" key="1">
    <citation type="submission" date="2015-06" db="EMBL/GenBank/DDBJ databases">
        <authorList>
            <person name="Ju K.-S."/>
            <person name="Doroghazi J.R."/>
            <person name="Metcalf W.W."/>
        </authorList>
    </citation>
    <scope>NUCLEOTIDE SEQUENCE [LARGE SCALE GENOMIC DNA]</scope>
    <source>
        <strain evidence="2 3">NRRL 3414</strain>
    </source>
</reference>
<proteinExistence type="predicted"/>
<dbReference type="SUPFAM" id="SSF75304">
    <property type="entry name" value="Amidase signature (AS) enzymes"/>
    <property type="match status" value="1"/>
</dbReference>
<accession>A0A0J7ZIC1</accession>
<gene>
    <name evidence="2" type="ORF">ACM01_08480</name>
</gene>
<name>A0A0J7ZIC1_STRVR</name>
<dbReference type="InterPro" id="IPR020556">
    <property type="entry name" value="Amidase_CS"/>
</dbReference>
<dbReference type="AlphaFoldDB" id="A0A0J7ZIC1"/>
<comment type="caution">
    <text evidence="2">The sequence shown here is derived from an EMBL/GenBank/DDBJ whole genome shotgun (WGS) entry which is preliminary data.</text>
</comment>
<dbReference type="NCBIfam" id="NF005686">
    <property type="entry name" value="PRK07486.1"/>
    <property type="match status" value="1"/>
</dbReference>
<dbReference type="PROSITE" id="PS00571">
    <property type="entry name" value="AMIDASES"/>
    <property type="match status" value="1"/>
</dbReference>
<dbReference type="Gene3D" id="3.90.1300.10">
    <property type="entry name" value="Amidase signature (AS) domain"/>
    <property type="match status" value="1"/>
</dbReference>
<feature type="domain" description="Amidase" evidence="1">
    <location>
        <begin position="27"/>
        <end position="452"/>
    </location>
</feature>
<dbReference type="InterPro" id="IPR023631">
    <property type="entry name" value="Amidase_dom"/>
</dbReference>
<evidence type="ECO:0000259" key="1">
    <source>
        <dbReference type="Pfam" id="PF01425"/>
    </source>
</evidence>
<dbReference type="GO" id="GO:0003824">
    <property type="term" value="F:catalytic activity"/>
    <property type="evidence" value="ECO:0007669"/>
    <property type="project" value="InterPro"/>
</dbReference>
<evidence type="ECO:0000313" key="2">
    <source>
        <dbReference type="EMBL" id="KMS75781.1"/>
    </source>
</evidence>
<dbReference type="PANTHER" id="PTHR11895">
    <property type="entry name" value="TRANSAMIDASE"/>
    <property type="match status" value="1"/>
</dbReference>
<dbReference type="InterPro" id="IPR036928">
    <property type="entry name" value="AS_sf"/>
</dbReference>